<protein>
    <submittedName>
        <fullName evidence="2">Predicted protein</fullName>
    </submittedName>
</protein>
<sequence>MANNEYLSVSAFLTEQEKVPLVFNSGCSGLGREVDEQCETDDLPPGSAASMPLWLVPKLYEQNMVGPRMPDCFGDAVWMVVDAEPRRVLLTLINAHFFEFGAKLNAMLRDAALGDQLEKAFVRRYATLLTEAHSTGDVKWRHLLTKEEEVLFDAGRESMRAFNAWKYSSKERIEVSAQVKAQKRRRAAARNGGGEGGGGDDGGGGGKRR</sequence>
<dbReference type="OrthoDB" id="10251744at2759"/>
<dbReference type="GO" id="GO:0000811">
    <property type="term" value="C:GINS complex"/>
    <property type="evidence" value="ECO:0007669"/>
    <property type="project" value="TreeGrafter"/>
</dbReference>
<dbReference type="CDD" id="cd11713">
    <property type="entry name" value="GINS_A_psf3"/>
    <property type="match status" value="1"/>
</dbReference>
<dbReference type="AlphaFoldDB" id="C1N5F3"/>
<reference evidence="2 3" key="1">
    <citation type="journal article" date="2009" name="Science">
        <title>Green evolution and dynamic adaptations revealed by genomes of the marine picoeukaryotes Micromonas.</title>
        <authorList>
            <person name="Worden A.Z."/>
            <person name="Lee J.H."/>
            <person name="Mock T."/>
            <person name="Rouze P."/>
            <person name="Simmons M.P."/>
            <person name="Aerts A.L."/>
            <person name="Allen A.E."/>
            <person name="Cuvelier M.L."/>
            <person name="Derelle E."/>
            <person name="Everett M.V."/>
            <person name="Foulon E."/>
            <person name="Grimwood J."/>
            <person name="Gundlach H."/>
            <person name="Henrissat B."/>
            <person name="Napoli C."/>
            <person name="McDonald S.M."/>
            <person name="Parker M.S."/>
            <person name="Rombauts S."/>
            <person name="Salamov A."/>
            <person name="Von Dassow P."/>
            <person name="Badger J.H."/>
            <person name="Coutinho P.M."/>
            <person name="Demir E."/>
            <person name="Dubchak I."/>
            <person name="Gentemann C."/>
            <person name="Eikrem W."/>
            <person name="Gready J.E."/>
            <person name="John U."/>
            <person name="Lanier W."/>
            <person name="Lindquist E.A."/>
            <person name="Lucas S."/>
            <person name="Mayer K.F."/>
            <person name="Moreau H."/>
            <person name="Not F."/>
            <person name="Otillar R."/>
            <person name="Panaud O."/>
            <person name="Pangilinan J."/>
            <person name="Paulsen I."/>
            <person name="Piegu B."/>
            <person name="Poliakov A."/>
            <person name="Robbens S."/>
            <person name="Schmutz J."/>
            <person name="Toulza E."/>
            <person name="Wyss T."/>
            <person name="Zelensky A."/>
            <person name="Zhou K."/>
            <person name="Armbrust E.V."/>
            <person name="Bhattacharya D."/>
            <person name="Goodenough U.W."/>
            <person name="Van de Peer Y."/>
            <person name="Grigoriev I.V."/>
        </authorList>
    </citation>
    <scope>NUCLEOTIDE SEQUENCE [LARGE SCALE GENOMIC DNA]</scope>
    <source>
        <strain evidence="2 3">CCMP1545</strain>
    </source>
</reference>
<dbReference type="SUPFAM" id="SSF158573">
    <property type="entry name" value="GINS helical bundle-like"/>
    <property type="match status" value="1"/>
</dbReference>
<evidence type="ECO:0000313" key="3">
    <source>
        <dbReference type="Proteomes" id="UP000001876"/>
    </source>
</evidence>
<name>C1N5F3_MICPC</name>
<dbReference type="CDD" id="cd21693">
    <property type="entry name" value="GINS_B_Psf3"/>
    <property type="match status" value="1"/>
</dbReference>
<dbReference type="RefSeq" id="XP_003063351.1">
    <property type="nucleotide sequence ID" value="XM_003063305.1"/>
</dbReference>
<organism evidence="3">
    <name type="scientific">Micromonas pusilla (strain CCMP1545)</name>
    <name type="common">Picoplanktonic green alga</name>
    <dbReference type="NCBI Taxonomy" id="564608"/>
    <lineage>
        <taxon>Eukaryota</taxon>
        <taxon>Viridiplantae</taxon>
        <taxon>Chlorophyta</taxon>
        <taxon>Mamiellophyceae</taxon>
        <taxon>Mamiellales</taxon>
        <taxon>Mamiellaceae</taxon>
        <taxon>Micromonas</taxon>
    </lineage>
</organism>
<dbReference type="eggNOG" id="KOG1106">
    <property type="taxonomic scope" value="Eukaryota"/>
</dbReference>
<dbReference type="GO" id="GO:1902975">
    <property type="term" value="P:mitotic DNA replication initiation"/>
    <property type="evidence" value="ECO:0007669"/>
    <property type="project" value="TreeGrafter"/>
</dbReference>
<dbReference type="SUPFAM" id="SSF160059">
    <property type="entry name" value="PriA/YqbF domain"/>
    <property type="match status" value="1"/>
</dbReference>
<dbReference type="InterPro" id="IPR010492">
    <property type="entry name" value="GINS_Psf3"/>
</dbReference>
<keyword evidence="3" id="KW-1185">Reference proteome</keyword>
<dbReference type="GeneID" id="9688985"/>
<dbReference type="OMA" id="IYKEGWR"/>
<accession>C1N5F3</accession>
<dbReference type="EMBL" id="GG663748">
    <property type="protein sequence ID" value="EEH52487.1"/>
    <property type="molecule type" value="Genomic_DNA"/>
</dbReference>
<dbReference type="PANTHER" id="PTHR22768">
    <property type="entry name" value="DNA REPLICATION COMPLEX GINS PROTEIN PSF3"/>
    <property type="match status" value="1"/>
</dbReference>
<evidence type="ECO:0000313" key="2">
    <source>
        <dbReference type="EMBL" id="EEH52487.1"/>
    </source>
</evidence>
<dbReference type="Proteomes" id="UP000001876">
    <property type="component" value="Unassembled WGS sequence"/>
</dbReference>
<dbReference type="InterPro" id="IPR036224">
    <property type="entry name" value="GINS_bundle-like_dom_sf"/>
</dbReference>
<dbReference type="Gene3D" id="1.20.58.2050">
    <property type="match status" value="1"/>
</dbReference>
<feature type="compositionally biased region" description="Gly residues" evidence="1">
    <location>
        <begin position="191"/>
        <end position="209"/>
    </location>
</feature>
<dbReference type="STRING" id="564608.C1N5F3"/>
<dbReference type="InterPro" id="IPR038437">
    <property type="entry name" value="GINS_Psf3_sf"/>
</dbReference>
<feature type="region of interest" description="Disordered" evidence="1">
    <location>
        <begin position="178"/>
        <end position="209"/>
    </location>
</feature>
<proteinExistence type="predicted"/>
<evidence type="ECO:0000256" key="1">
    <source>
        <dbReference type="SAM" id="MobiDB-lite"/>
    </source>
</evidence>
<dbReference type="PANTHER" id="PTHR22768:SF0">
    <property type="entry name" value="DNA REPLICATION COMPLEX GINS PROTEIN PSF3"/>
    <property type="match status" value="1"/>
</dbReference>
<gene>
    <name evidence="2" type="ORF">MICPUCDRAFT_36477</name>
</gene>
<dbReference type="KEGG" id="mpp:MICPUCDRAFT_36477"/>